<feature type="non-terminal residue" evidence="2">
    <location>
        <position position="1"/>
    </location>
</feature>
<dbReference type="GO" id="GO:0003676">
    <property type="term" value="F:nucleic acid binding"/>
    <property type="evidence" value="ECO:0007669"/>
    <property type="project" value="InterPro"/>
</dbReference>
<proteinExistence type="predicted"/>
<dbReference type="STRING" id="157652.A0A371FIE2"/>
<dbReference type="PROSITE" id="PS50994">
    <property type="entry name" value="INTEGRASE"/>
    <property type="match status" value="1"/>
</dbReference>
<dbReference type="Gene3D" id="3.30.420.10">
    <property type="entry name" value="Ribonuclease H-like superfamily/Ribonuclease H"/>
    <property type="match status" value="1"/>
</dbReference>
<dbReference type="PANTHER" id="PTHR42648">
    <property type="entry name" value="TRANSPOSASE, PUTATIVE-RELATED"/>
    <property type="match status" value="1"/>
</dbReference>
<dbReference type="Proteomes" id="UP000257109">
    <property type="component" value="Unassembled WGS sequence"/>
</dbReference>
<reference evidence="2" key="1">
    <citation type="submission" date="2018-05" db="EMBL/GenBank/DDBJ databases">
        <title>Draft genome of Mucuna pruriens seed.</title>
        <authorList>
            <person name="Nnadi N.E."/>
            <person name="Vos R."/>
            <person name="Hasami M.H."/>
            <person name="Devisetty U.K."/>
            <person name="Aguiy J.C."/>
        </authorList>
    </citation>
    <scope>NUCLEOTIDE SEQUENCE [LARGE SCALE GENOMIC DNA]</scope>
    <source>
        <strain evidence="2">JCA_2017</strain>
    </source>
</reference>
<gene>
    <name evidence="2" type="ORF">CR513_41690</name>
</gene>
<dbReference type="SUPFAM" id="SSF53098">
    <property type="entry name" value="Ribonuclease H-like"/>
    <property type="match status" value="1"/>
</dbReference>
<evidence type="ECO:0000313" key="2">
    <source>
        <dbReference type="EMBL" id="RDX78085.1"/>
    </source>
</evidence>
<sequence length="382" mass="45393">MSFNKNSNYGLRIKSMEKILEIKRILKVSLTIIKINILHVAYARSQITCRSIVGIMGNHNVRTARNLDMWKIFVATKVTIKPILLKSMALNNTFSMLPKILVMKQEETACSRILMTLLKSKFDWETTPWWSQKEKAPPWWRQEKDMRFTKDVLLVPNLNENLLSICQIMEKGYAFHFKGDISTIYDNYNKSFSISFKYTTNIAMKVEVDDSWLWHQRFDHFNSQALKLLYQKNMMRDVPCLKESNEASERCLLGKQHRLLFSTIKYEELKTCSRWSMLTLSRTLSLNNMYIIFYIGDFSRMTWKFKAIVEKQRGKRIKVLKRNNGKEYDSHEFDKFCEDDDIKRQLIVVYSPQQNDDFERKNHIIMEMVRSMLKEKGLPTTF</sequence>
<feature type="domain" description="Integrase catalytic" evidence="1">
    <location>
        <begin position="305"/>
        <end position="382"/>
    </location>
</feature>
<comment type="caution">
    <text evidence="2">The sequence shown here is derived from an EMBL/GenBank/DDBJ whole genome shotgun (WGS) entry which is preliminary data.</text>
</comment>
<name>A0A371FIE2_MUCPR</name>
<dbReference type="InterPro" id="IPR012337">
    <property type="entry name" value="RNaseH-like_sf"/>
</dbReference>
<dbReference type="InterPro" id="IPR001584">
    <property type="entry name" value="Integrase_cat-core"/>
</dbReference>
<evidence type="ECO:0000259" key="1">
    <source>
        <dbReference type="PROSITE" id="PS50994"/>
    </source>
</evidence>
<keyword evidence="3" id="KW-1185">Reference proteome</keyword>
<protein>
    <recommendedName>
        <fullName evidence="1">Integrase catalytic domain-containing protein</fullName>
    </recommendedName>
</protein>
<dbReference type="GO" id="GO:0015074">
    <property type="term" value="P:DNA integration"/>
    <property type="evidence" value="ECO:0007669"/>
    <property type="project" value="InterPro"/>
</dbReference>
<accession>A0A371FIE2</accession>
<dbReference type="PANTHER" id="PTHR42648:SF18">
    <property type="entry name" value="RETROTRANSPOSON, UNCLASSIFIED-LIKE PROTEIN"/>
    <property type="match status" value="1"/>
</dbReference>
<organism evidence="2 3">
    <name type="scientific">Mucuna pruriens</name>
    <name type="common">Velvet bean</name>
    <name type="synonym">Dolichos pruriens</name>
    <dbReference type="NCBI Taxonomy" id="157652"/>
    <lineage>
        <taxon>Eukaryota</taxon>
        <taxon>Viridiplantae</taxon>
        <taxon>Streptophyta</taxon>
        <taxon>Embryophyta</taxon>
        <taxon>Tracheophyta</taxon>
        <taxon>Spermatophyta</taxon>
        <taxon>Magnoliopsida</taxon>
        <taxon>eudicotyledons</taxon>
        <taxon>Gunneridae</taxon>
        <taxon>Pentapetalae</taxon>
        <taxon>rosids</taxon>
        <taxon>fabids</taxon>
        <taxon>Fabales</taxon>
        <taxon>Fabaceae</taxon>
        <taxon>Papilionoideae</taxon>
        <taxon>50 kb inversion clade</taxon>
        <taxon>NPAAA clade</taxon>
        <taxon>indigoferoid/millettioid clade</taxon>
        <taxon>Phaseoleae</taxon>
        <taxon>Mucuna</taxon>
    </lineage>
</organism>
<dbReference type="InterPro" id="IPR025724">
    <property type="entry name" value="GAG-pre-integrase_dom"/>
</dbReference>
<dbReference type="InterPro" id="IPR036397">
    <property type="entry name" value="RNaseH_sf"/>
</dbReference>
<dbReference type="EMBL" id="QJKJ01008971">
    <property type="protein sequence ID" value="RDX78085.1"/>
    <property type="molecule type" value="Genomic_DNA"/>
</dbReference>
<evidence type="ECO:0000313" key="3">
    <source>
        <dbReference type="Proteomes" id="UP000257109"/>
    </source>
</evidence>
<dbReference type="InterPro" id="IPR039537">
    <property type="entry name" value="Retrotran_Ty1/copia-like"/>
</dbReference>
<dbReference type="Pfam" id="PF13976">
    <property type="entry name" value="gag_pre-integrs"/>
    <property type="match status" value="1"/>
</dbReference>
<dbReference type="AlphaFoldDB" id="A0A371FIE2"/>
<dbReference type="OrthoDB" id="1935865at2759"/>